<dbReference type="EMBL" id="VIWY01000003">
    <property type="protein sequence ID" value="TWG20789.1"/>
    <property type="molecule type" value="Genomic_DNA"/>
</dbReference>
<name>A0A561WAA7_ACTTI</name>
<keyword evidence="3" id="KW-1185">Reference proteome</keyword>
<gene>
    <name evidence="2" type="ORF">FHX34_103318</name>
</gene>
<organism evidence="2 3">
    <name type="scientific">Actinoplanes teichomyceticus</name>
    <dbReference type="NCBI Taxonomy" id="1867"/>
    <lineage>
        <taxon>Bacteria</taxon>
        <taxon>Bacillati</taxon>
        <taxon>Actinomycetota</taxon>
        <taxon>Actinomycetes</taxon>
        <taxon>Micromonosporales</taxon>
        <taxon>Micromonosporaceae</taxon>
        <taxon>Actinoplanes</taxon>
    </lineage>
</organism>
<feature type="compositionally biased region" description="Low complexity" evidence="1">
    <location>
        <begin position="156"/>
        <end position="167"/>
    </location>
</feature>
<feature type="region of interest" description="Disordered" evidence="1">
    <location>
        <begin position="88"/>
        <end position="202"/>
    </location>
</feature>
<feature type="compositionally biased region" description="Pro residues" evidence="1">
    <location>
        <begin position="130"/>
        <end position="143"/>
    </location>
</feature>
<dbReference type="AlphaFoldDB" id="A0A561WAA7"/>
<feature type="compositionally biased region" description="Basic residues" evidence="1">
    <location>
        <begin position="168"/>
        <end position="188"/>
    </location>
</feature>
<sequence length="321" mass="34127">MGQLSLFSRMDLAGMRDRAGSRNYSPACDAFRREHERRRLWGLRRRHAEKLRRVGTAPLTAPAGRGDLTCPAITASPAVGSAPLPVTPVSASPVAEPISPSLTPAPAPSPADSTSPPAVPAPPTADSTSPPAPASPTADPAPAPAALAPNSGLHLTTRPYPTNSRPRPTTRRPRPANGRPRRTTRRPRPTNGKAGVRTSRCGSRFTNGGLDLTAAGAGLANNGLGVSSGCATPVGIPCSRGRLHPPGRRLRAGDACRFRLGGARQFRIRGVHRFRPRGGARERLQLRRGQPHRSLWAHHLSRARFLARRQMPAPPGADFPE</sequence>
<reference evidence="2 3" key="1">
    <citation type="submission" date="2019-06" db="EMBL/GenBank/DDBJ databases">
        <title>Sequencing the genomes of 1000 actinobacteria strains.</title>
        <authorList>
            <person name="Klenk H.-P."/>
        </authorList>
    </citation>
    <scope>NUCLEOTIDE SEQUENCE [LARGE SCALE GENOMIC DNA]</scope>
    <source>
        <strain evidence="2 3">DSM 43866</strain>
    </source>
</reference>
<evidence type="ECO:0000313" key="2">
    <source>
        <dbReference type="EMBL" id="TWG20789.1"/>
    </source>
</evidence>
<evidence type="ECO:0000313" key="3">
    <source>
        <dbReference type="Proteomes" id="UP000320239"/>
    </source>
</evidence>
<comment type="caution">
    <text evidence="2">The sequence shown here is derived from an EMBL/GenBank/DDBJ whole genome shotgun (WGS) entry which is preliminary data.</text>
</comment>
<evidence type="ECO:0000256" key="1">
    <source>
        <dbReference type="SAM" id="MobiDB-lite"/>
    </source>
</evidence>
<dbReference type="Proteomes" id="UP000320239">
    <property type="component" value="Unassembled WGS sequence"/>
</dbReference>
<protein>
    <submittedName>
        <fullName evidence="2">Uncharacterized protein</fullName>
    </submittedName>
</protein>
<accession>A0A561WAA7</accession>
<proteinExistence type="predicted"/>